<dbReference type="Proteomes" id="UP000002009">
    <property type="component" value="Chromosome 12"/>
</dbReference>
<sequence>AKGGRGGRGNKTMPKGPRAGTSEPGGKGEDATIVLELKSVADIGLVGFPNAGKSTLLRAISSAQPKVAEYAFTTISPQLGAVSTDGGISSFVVADIPGLIEGAHENRGLGHNFLRHVERCAAFVYVVDLGAGAGGRPGVRPWNALQTLMAELEAYLPGLSARPAIVVGTKADLPNSSRAAETLRRRTTLPVVMVSAHESRGIQDMLS</sequence>
<feature type="non-terminal residue" evidence="5">
    <location>
        <position position="207"/>
    </location>
</feature>
<dbReference type="PROSITE" id="PS51883">
    <property type="entry name" value="OBG"/>
    <property type="match status" value="1"/>
</dbReference>
<feature type="domain" description="OBG-type G" evidence="3">
    <location>
        <begin position="41"/>
        <end position="207"/>
    </location>
</feature>
<feature type="region of interest" description="Disordered" evidence="2">
    <location>
        <begin position="1"/>
        <end position="28"/>
    </location>
</feature>
<keyword evidence="6" id="KW-1185">Reference proteome</keyword>
<dbReference type="InterPro" id="IPR031167">
    <property type="entry name" value="G_OBG"/>
</dbReference>
<evidence type="ECO:0000259" key="3">
    <source>
        <dbReference type="PROSITE" id="PS51710"/>
    </source>
</evidence>
<dbReference type="InterPro" id="IPR006169">
    <property type="entry name" value="GTP1_OBG_dom"/>
</dbReference>
<dbReference type="KEGG" id="mis:MICPUN_76499"/>
<feature type="non-terminal residue" evidence="5">
    <location>
        <position position="1"/>
    </location>
</feature>
<evidence type="ECO:0000256" key="2">
    <source>
        <dbReference type="SAM" id="MobiDB-lite"/>
    </source>
</evidence>
<dbReference type="PROSITE" id="PS51710">
    <property type="entry name" value="G_OBG"/>
    <property type="match status" value="1"/>
</dbReference>
<reference evidence="5 6" key="1">
    <citation type="journal article" date="2009" name="Science">
        <title>Green evolution and dynamic adaptations revealed by genomes of the marine picoeukaryotes Micromonas.</title>
        <authorList>
            <person name="Worden A.Z."/>
            <person name="Lee J.H."/>
            <person name="Mock T."/>
            <person name="Rouze P."/>
            <person name="Simmons M.P."/>
            <person name="Aerts A.L."/>
            <person name="Allen A.E."/>
            <person name="Cuvelier M.L."/>
            <person name="Derelle E."/>
            <person name="Everett M.V."/>
            <person name="Foulon E."/>
            <person name="Grimwood J."/>
            <person name="Gundlach H."/>
            <person name="Henrissat B."/>
            <person name="Napoli C."/>
            <person name="McDonald S.M."/>
            <person name="Parker M.S."/>
            <person name="Rombauts S."/>
            <person name="Salamov A."/>
            <person name="Von Dassow P."/>
            <person name="Badger J.H."/>
            <person name="Coutinho P.M."/>
            <person name="Demir E."/>
            <person name="Dubchak I."/>
            <person name="Gentemann C."/>
            <person name="Eikrem W."/>
            <person name="Gready J.E."/>
            <person name="John U."/>
            <person name="Lanier W."/>
            <person name="Lindquist E.A."/>
            <person name="Lucas S."/>
            <person name="Mayer K.F."/>
            <person name="Moreau H."/>
            <person name="Not F."/>
            <person name="Otillar R."/>
            <person name="Panaud O."/>
            <person name="Pangilinan J."/>
            <person name="Paulsen I."/>
            <person name="Piegu B."/>
            <person name="Poliakov A."/>
            <person name="Robbens S."/>
            <person name="Schmutz J."/>
            <person name="Toulza E."/>
            <person name="Wyss T."/>
            <person name="Zelensky A."/>
            <person name="Zhou K."/>
            <person name="Armbrust E.V."/>
            <person name="Bhattacharya D."/>
            <person name="Goodenough U.W."/>
            <person name="Van de Peer Y."/>
            <person name="Grigoriev I.V."/>
        </authorList>
    </citation>
    <scope>NUCLEOTIDE SEQUENCE [LARGE SCALE GENOMIC DNA]</scope>
    <source>
        <strain evidence="6">RCC299 / NOUM17</strain>
    </source>
</reference>
<dbReference type="GO" id="GO:0042254">
    <property type="term" value="P:ribosome biogenesis"/>
    <property type="evidence" value="ECO:0007669"/>
    <property type="project" value="UniProtKB-UniRule"/>
</dbReference>
<dbReference type="InterPro" id="IPR006073">
    <property type="entry name" value="GTP-bd"/>
</dbReference>
<dbReference type="OrthoDB" id="347018at2759"/>
<evidence type="ECO:0000256" key="1">
    <source>
        <dbReference type="ARBA" id="ARBA00022741"/>
    </source>
</evidence>
<organism evidence="5 6">
    <name type="scientific">Micromonas commoda (strain RCC299 / NOUM17 / CCMP2709)</name>
    <name type="common">Picoplanktonic green alga</name>
    <dbReference type="NCBI Taxonomy" id="296587"/>
    <lineage>
        <taxon>Eukaryota</taxon>
        <taxon>Viridiplantae</taxon>
        <taxon>Chlorophyta</taxon>
        <taxon>Mamiellophyceae</taxon>
        <taxon>Mamiellales</taxon>
        <taxon>Mamiellaceae</taxon>
        <taxon>Micromonas</taxon>
    </lineage>
</organism>
<accession>C1FIV7</accession>
<dbReference type="PANTHER" id="PTHR11702">
    <property type="entry name" value="DEVELOPMENTALLY REGULATED GTP-BINDING PROTEIN-RELATED"/>
    <property type="match status" value="1"/>
</dbReference>
<dbReference type="GO" id="GO:0005525">
    <property type="term" value="F:GTP binding"/>
    <property type="evidence" value="ECO:0007669"/>
    <property type="project" value="InterPro"/>
</dbReference>
<dbReference type="InterPro" id="IPR027417">
    <property type="entry name" value="P-loop_NTPase"/>
</dbReference>
<evidence type="ECO:0008006" key="7">
    <source>
        <dbReference type="Google" id="ProtNLM"/>
    </source>
</evidence>
<proteinExistence type="predicted"/>
<dbReference type="STRING" id="296587.C1FIV7"/>
<evidence type="ECO:0000259" key="4">
    <source>
        <dbReference type="PROSITE" id="PS51883"/>
    </source>
</evidence>
<dbReference type="GeneID" id="8248112"/>
<evidence type="ECO:0000313" key="6">
    <source>
        <dbReference type="Proteomes" id="UP000002009"/>
    </source>
</evidence>
<dbReference type="OMA" id="EICICRI"/>
<feature type="domain" description="Obg" evidence="4">
    <location>
        <begin position="1"/>
        <end position="40"/>
    </location>
</feature>
<dbReference type="InterPro" id="IPR045086">
    <property type="entry name" value="OBG_GTPase"/>
</dbReference>
<dbReference type="eggNOG" id="KOG1489">
    <property type="taxonomic scope" value="Eukaryota"/>
</dbReference>
<dbReference type="EMBL" id="CP001577">
    <property type="protein sequence ID" value="ACO70485.1"/>
    <property type="molecule type" value="Genomic_DNA"/>
</dbReference>
<dbReference type="GO" id="GO:0005739">
    <property type="term" value="C:mitochondrion"/>
    <property type="evidence" value="ECO:0007669"/>
    <property type="project" value="TreeGrafter"/>
</dbReference>
<dbReference type="Pfam" id="PF01926">
    <property type="entry name" value="MMR_HSR1"/>
    <property type="match status" value="1"/>
</dbReference>
<keyword evidence="1" id="KW-0547">Nucleotide-binding</keyword>
<dbReference type="RefSeq" id="XP_002509227.1">
    <property type="nucleotide sequence ID" value="XM_002509181.1"/>
</dbReference>
<evidence type="ECO:0000313" key="5">
    <source>
        <dbReference type="EMBL" id="ACO70485.1"/>
    </source>
</evidence>
<dbReference type="PANTHER" id="PTHR11702:SF31">
    <property type="entry name" value="MITOCHONDRIAL RIBOSOME-ASSOCIATED GTPASE 2"/>
    <property type="match status" value="1"/>
</dbReference>
<protein>
    <recommendedName>
        <fullName evidence="7">OBG-type G domain-containing protein</fullName>
    </recommendedName>
</protein>
<dbReference type="Gene3D" id="3.40.50.300">
    <property type="entry name" value="P-loop containing nucleotide triphosphate hydrolases"/>
    <property type="match status" value="1"/>
</dbReference>
<dbReference type="GO" id="GO:0003924">
    <property type="term" value="F:GTPase activity"/>
    <property type="evidence" value="ECO:0007669"/>
    <property type="project" value="InterPro"/>
</dbReference>
<dbReference type="PRINTS" id="PR00326">
    <property type="entry name" value="GTP1OBG"/>
</dbReference>
<gene>
    <name evidence="5" type="ORF">MICPUN_76499</name>
</gene>
<dbReference type="CDD" id="cd01898">
    <property type="entry name" value="Obg"/>
    <property type="match status" value="1"/>
</dbReference>
<name>C1FIV7_MICCC</name>
<dbReference type="SUPFAM" id="SSF52540">
    <property type="entry name" value="P-loop containing nucleoside triphosphate hydrolases"/>
    <property type="match status" value="1"/>
</dbReference>
<dbReference type="InParanoid" id="C1FIV7"/>
<dbReference type="AlphaFoldDB" id="C1FIV7"/>